<reference evidence="2" key="2">
    <citation type="submission" date="2025-09" db="UniProtKB">
        <authorList>
            <consortium name="Ensembl"/>
        </authorList>
    </citation>
    <scope>IDENTIFICATION</scope>
</reference>
<keyword evidence="3" id="KW-1185">Reference proteome</keyword>
<dbReference type="GO" id="GO:0043209">
    <property type="term" value="C:myelin sheath"/>
    <property type="evidence" value="ECO:0007669"/>
    <property type="project" value="TreeGrafter"/>
</dbReference>
<feature type="transmembrane region" description="Helical" evidence="1">
    <location>
        <begin position="118"/>
        <end position="140"/>
    </location>
</feature>
<protein>
    <submittedName>
        <fullName evidence="2">Glycoprotein M6Bb</fullName>
    </submittedName>
</protein>
<evidence type="ECO:0000313" key="3">
    <source>
        <dbReference type="Proteomes" id="UP000472270"/>
    </source>
</evidence>
<keyword evidence="1" id="KW-0472">Membrane</keyword>
<dbReference type="PANTHER" id="PTHR11683">
    <property type="entry name" value="MYELIN PROTEOLIPID"/>
    <property type="match status" value="1"/>
</dbReference>
<dbReference type="GO" id="GO:0061564">
    <property type="term" value="P:axon development"/>
    <property type="evidence" value="ECO:0007669"/>
    <property type="project" value="TreeGrafter"/>
</dbReference>
<evidence type="ECO:0000256" key="1">
    <source>
        <dbReference type="SAM" id="Phobius"/>
    </source>
</evidence>
<sequence length="184" mass="20748">MCIQECGALHTVTSVNRVCVCLQVASSAVLNVWAACRTRLWWPPSCNHFSRITTDHATLKCGFLLYIYILLGFYTSSAVKELHSEFKTTVCGRCISDFICMKPICRTLTGLSVFYLSYHLFIVACAGAGATVIALIHYLMILSANWAYLKDASHLHAYQDIKMKEERELQDIQSRSKECLNSYS</sequence>
<dbReference type="Proteomes" id="UP000472270">
    <property type="component" value="Unassembled WGS sequence"/>
</dbReference>
<dbReference type="Pfam" id="PF01275">
    <property type="entry name" value="Myelin_PLP"/>
    <property type="match status" value="2"/>
</dbReference>
<dbReference type="GO" id="GO:0005886">
    <property type="term" value="C:plasma membrane"/>
    <property type="evidence" value="ECO:0007669"/>
    <property type="project" value="TreeGrafter"/>
</dbReference>
<dbReference type="GO" id="GO:0022010">
    <property type="term" value="P:central nervous system myelination"/>
    <property type="evidence" value="ECO:0007669"/>
    <property type="project" value="TreeGrafter"/>
</dbReference>
<accession>A0A673HHT1</accession>
<name>A0A673HHT1_9TELE</name>
<dbReference type="GO" id="GO:0019911">
    <property type="term" value="F:structural constituent of myelin sheath"/>
    <property type="evidence" value="ECO:0007669"/>
    <property type="project" value="TreeGrafter"/>
</dbReference>
<proteinExistence type="predicted"/>
<evidence type="ECO:0000313" key="2">
    <source>
        <dbReference type="Ensembl" id="ENSSRHP00000025519.1"/>
    </source>
</evidence>
<reference evidence="2" key="1">
    <citation type="submission" date="2025-08" db="UniProtKB">
        <authorList>
            <consortium name="Ensembl"/>
        </authorList>
    </citation>
    <scope>IDENTIFICATION</scope>
</reference>
<keyword evidence="1" id="KW-1133">Transmembrane helix</keyword>
<feature type="transmembrane region" description="Helical" evidence="1">
    <location>
        <begin position="57"/>
        <end position="75"/>
    </location>
</feature>
<dbReference type="PANTHER" id="PTHR11683:SF10">
    <property type="entry name" value="NEURONAL MEMBRANE GLYCOPROTEIN M6-B"/>
    <property type="match status" value="1"/>
</dbReference>
<keyword evidence="1" id="KW-0812">Transmembrane</keyword>
<organism evidence="2 3">
    <name type="scientific">Sinocyclocheilus rhinocerous</name>
    <dbReference type="NCBI Taxonomy" id="307959"/>
    <lineage>
        <taxon>Eukaryota</taxon>
        <taxon>Metazoa</taxon>
        <taxon>Chordata</taxon>
        <taxon>Craniata</taxon>
        <taxon>Vertebrata</taxon>
        <taxon>Euteleostomi</taxon>
        <taxon>Actinopterygii</taxon>
        <taxon>Neopterygii</taxon>
        <taxon>Teleostei</taxon>
        <taxon>Ostariophysi</taxon>
        <taxon>Cypriniformes</taxon>
        <taxon>Cyprinidae</taxon>
        <taxon>Cyprininae</taxon>
        <taxon>Sinocyclocheilus</taxon>
    </lineage>
</organism>
<dbReference type="InterPro" id="IPR001614">
    <property type="entry name" value="Myelin_PLP"/>
</dbReference>
<dbReference type="Ensembl" id="ENSSRHT00000026287.1">
    <property type="protein sequence ID" value="ENSSRHP00000025519.1"/>
    <property type="gene ID" value="ENSSRHG00000013296.1"/>
</dbReference>
<dbReference type="AlphaFoldDB" id="A0A673HHT1"/>